<keyword evidence="1" id="KW-1133">Transmembrane helix</keyword>
<proteinExistence type="predicted"/>
<evidence type="ECO:0000313" key="3">
    <source>
        <dbReference type="Proteomes" id="UP000050509"/>
    </source>
</evidence>
<dbReference type="Proteomes" id="UP000050509">
    <property type="component" value="Unassembled WGS sequence"/>
</dbReference>
<accession>A0A0P9CVZ8</accession>
<organism evidence="2 3">
    <name type="scientific">Kouleothrix aurantiaca</name>
    <dbReference type="NCBI Taxonomy" id="186479"/>
    <lineage>
        <taxon>Bacteria</taxon>
        <taxon>Bacillati</taxon>
        <taxon>Chloroflexota</taxon>
        <taxon>Chloroflexia</taxon>
        <taxon>Chloroflexales</taxon>
        <taxon>Roseiflexineae</taxon>
        <taxon>Roseiflexaceae</taxon>
        <taxon>Kouleothrix</taxon>
    </lineage>
</organism>
<keyword evidence="1" id="KW-0812">Transmembrane</keyword>
<dbReference type="AlphaFoldDB" id="A0A0P9CVZ8"/>
<reference evidence="2 3" key="1">
    <citation type="submission" date="2015-09" db="EMBL/GenBank/DDBJ databases">
        <title>Draft genome sequence of Kouleothrix aurantiaca JCM 19913.</title>
        <authorList>
            <person name="Hemp J."/>
        </authorList>
    </citation>
    <scope>NUCLEOTIDE SEQUENCE [LARGE SCALE GENOMIC DNA]</scope>
    <source>
        <strain evidence="2 3">COM-B</strain>
    </source>
</reference>
<gene>
    <name evidence="2" type="ORF">SE17_42695</name>
</gene>
<evidence type="ECO:0000256" key="1">
    <source>
        <dbReference type="SAM" id="Phobius"/>
    </source>
</evidence>
<keyword evidence="3" id="KW-1185">Reference proteome</keyword>
<keyword evidence="1" id="KW-0472">Membrane</keyword>
<name>A0A0P9CVZ8_9CHLR</name>
<protein>
    <submittedName>
        <fullName evidence="2">Uncharacterized protein</fullName>
    </submittedName>
</protein>
<evidence type="ECO:0000313" key="2">
    <source>
        <dbReference type="EMBL" id="KPV47150.1"/>
    </source>
</evidence>
<dbReference type="EMBL" id="LJCR01003449">
    <property type="protein sequence ID" value="KPV47150.1"/>
    <property type="molecule type" value="Genomic_DNA"/>
</dbReference>
<sequence>MYVGAMGLTIVASLFYHLSQKAIPAQLHPLLGMAVTYAIARVLCLVLLPFFPLGTSLRAA</sequence>
<feature type="non-terminal residue" evidence="2">
    <location>
        <position position="60"/>
    </location>
</feature>
<feature type="transmembrane region" description="Helical" evidence="1">
    <location>
        <begin position="34"/>
        <end position="54"/>
    </location>
</feature>
<comment type="caution">
    <text evidence="2">The sequence shown here is derived from an EMBL/GenBank/DDBJ whole genome shotgun (WGS) entry which is preliminary data.</text>
</comment>